<dbReference type="PANTHER" id="PTHR45774:SF5">
    <property type="entry name" value="BTB_POZ DOMAIN-CONTAINING PROTEIN 6"/>
    <property type="match status" value="1"/>
</dbReference>
<dbReference type="GO" id="GO:0022008">
    <property type="term" value="P:neurogenesis"/>
    <property type="evidence" value="ECO:0007669"/>
    <property type="project" value="TreeGrafter"/>
</dbReference>
<evidence type="ECO:0000313" key="2">
    <source>
        <dbReference type="Ensembl" id="ENSCPRP00005023140.1"/>
    </source>
</evidence>
<dbReference type="InterPro" id="IPR000210">
    <property type="entry name" value="BTB/POZ_dom"/>
</dbReference>
<sequence>MLHAPLPQHLPLLCRGKPWCTHLECARLLPLHHLLLLRFWLHYSPHLFIYALPVCGPTKSRDLLVNLLLGPAKLAIYLTRREALDGRVPRDRRATFLALIHSHLQPEHHWAASTGSLDSLGNALMFNNELMADVHFVVGPPGASKKVPAHKYVLAVGSSVFYAMFYGDLAEVKSEIHIPDVEPAAFLILLK</sequence>
<dbReference type="Ensembl" id="ENSCPRT00005027010.1">
    <property type="protein sequence ID" value="ENSCPRP00005023140.1"/>
    <property type="gene ID" value="ENSCPRG00005016085.1"/>
</dbReference>
<dbReference type="GeneTree" id="ENSGT00940000155720"/>
<name>A0A7M4G1N4_CROPO</name>
<dbReference type="SUPFAM" id="SSF54695">
    <property type="entry name" value="POZ domain"/>
    <property type="match status" value="1"/>
</dbReference>
<evidence type="ECO:0000259" key="1">
    <source>
        <dbReference type="PROSITE" id="PS50097"/>
    </source>
</evidence>
<proteinExistence type="predicted"/>
<dbReference type="PANTHER" id="PTHR45774">
    <property type="entry name" value="BTB/POZ DOMAIN-CONTAINING"/>
    <property type="match status" value="1"/>
</dbReference>
<dbReference type="PROSITE" id="PS50097">
    <property type="entry name" value="BTB"/>
    <property type="match status" value="1"/>
</dbReference>
<dbReference type="Gene3D" id="3.30.710.10">
    <property type="entry name" value="Potassium Channel Kv1.1, Chain A"/>
    <property type="match status" value="1"/>
</dbReference>
<dbReference type="InterPro" id="IPR011333">
    <property type="entry name" value="SKP1/BTB/POZ_sf"/>
</dbReference>
<reference evidence="2" key="1">
    <citation type="submission" date="2025-08" db="UniProtKB">
        <authorList>
            <consortium name="Ensembl"/>
        </authorList>
    </citation>
    <scope>IDENTIFICATION</scope>
</reference>
<dbReference type="Proteomes" id="UP000594220">
    <property type="component" value="Unplaced"/>
</dbReference>
<organism evidence="2 3">
    <name type="scientific">Crocodylus porosus</name>
    <name type="common">Saltwater crocodile</name>
    <name type="synonym">Estuarine crocodile</name>
    <dbReference type="NCBI Taxonomy" id="8502"/>
    <lineage>
        <taxon>Eukaryota</taxon>
        <taxon>Metazoa</taxon>
        <taxon>Chordata</taxon>
        <taxon>Craniata</taxon>
        <taxon>Vertebrata</taxon>
        <taxon>Euteleostomi</taxon>
        <taxon>Archelosauria</taxon>
        <taxon>Archosauria</taxon>
        <taxon>Crocodylia</taxon>
        <taxon>Longirostres</taxon>
        <taxon>Crocodylidae</taxon>
        <taxon>Crocodylus</taxon>
    </lineage>
</organism>
<dbReference type="AlphaFoldDB" id="A0A7M4G1N4"/>
<feature type="domain" description="BTB" evidence="1">
    <location>
        <begin position="132"/>
        <end position="191"/>
    </location>
</feature>
<keyword evidence="3" id="KW-1185">Reference proteome</keyword>
<accession>A0A7M4G1N4</accession>
<dbReference type="GO" id="GO:0005829">
    <property type="term" value="C:cytosol"/>
    <property type="evidence" value="ECO:0007669"/>
    <property type="project" value="TreeGrafter"/>
</dbReference>
<reference evidence="2" key="2">
    <citation type="submission" date="2025-09" db="UniProtKB">
        <authorList>
            <consortium name="Ensembl"/>
        </authorList>
    </citation>
    <scope>IDENTIFICATION</scope>
</reference>
<protein>
    <recommendedName>
        <fullName evidence="1">BTB domain-containing protein</fullName>
    </recommendedName>
</protein>
<dbReference type="Pfam" id="PF00651">
    <property type="entry name" value="BTB"/>
    <property type="match status" value="1"/>
</dbReference>
<evidence type="ECO:0000313" key="3">
    <source>
        <dbReference type="Proteomes" id="UP000594220"/>
    </source>
</evidence>